<evidence type="ECO:0000313" key="2">
    <source>
        <dbReference type="EMBL" id="KAI3403273.2"/>
    </source>
</evidence>
<feature type="compositionally biased region" description="Basic and acidic residues" evidence="1">
    <location>
        <begin position="83"/>
        <end position="104"/>
    </location>
</feature>
<sequence length="131" mass="15891">MDPYRKELFEVDYFKTVPPQWLQWLRRTREEAPSLNELVQDQFRQQRLRILAKQADEKWKNEKWRLQQEANAKLQNELNRIESENKVREEEKGKEEEKKEEKGAILDSNPWKQADKLKDTNPIESATIKPR</sequence>
<dbReference type="EMBL" id="JAHUZD010000128">
    <property type="protein sequence ID" value="KAI3403273.2"/>
    <property type="molecule type" value="Genomic_DNA"/>
</dbReference>
<evidence type="ECO:0008006" key="4">
    <source>
        <dbReference type="Google" id="ProtNLM"/>
    </source>
</evidence>
<dbReference type="PANTHER" id="PTHR32470:SF2">
    <property type="entry name" value="NADH DEHYDROGENASE [UBIQUINONE] 1 ALPHA SUBCOMPLEX ASSEMBLY FACTOR 2"/>
    <property type="match status" value="1"/>
</dbReference>
<evidence type="ECO:0000313" key="3">
    <source>
        <dbReference type="Proteomes" id="UP001202479"/>
    </source>
</evidence>
<dbReference type="GeneID" id="73381476"/>
<gene>
    <name evidence="2" type="ORF">KGF56_003861</name>
</gene>
<name>A0AAI9SUI3_9ASCO</name>
<dbReference type="Proteomes" id="UP001202479">
    <property type="component" value="Unassembled WGS sequence"/>
</dbReference>
<protein>
    <recommendedName>
        <fullName evidence="4">NADH dehydrogenase [ubiquinone] 1 alpha subcomplex subunit</fullName>
    </recommendedName>
</protein>
<comment type="caution">
    <text evidence="2">The sequence shown here is derived from an EMBL/GenBank/DDBJ whole genome shotgun (WGS) entry which is preliminary data.</text>
</comment>
<accession>A0AAI9SUI3</accession>
<dbReference type="InterPro" id="IPR052618">
    <property type="entry name" value="ComplexI_NDUFA12"/>
</dbReference>
<organism evidence="2 3">
    <name type="scientific">Candida oxycetoniae</name>
    <dbReference type="NCBI Taxonomy" id="497107"/>
    <lineage>
        <taxon>Eukaryota</taxon>
        <taxon>Fungi</taxon>
        <taxon>Dikarya</taxon>
        <taxon>Ascomycota</taxon>
        <taxon>Saccharomycotina</taxon>
        <taxon>Pichiomycetes</taxon>
        <taxon>Debaryomycetaceae</taxon>
        <taxon>Candida/Lodderomyces clade</taxon>
        <taxon>Candida</taxon>
    </lineage>
</organism>
<proteinExistence type="predicted"/>
<dbReference type="PANTHER" id="PTHR32470">
    <property type="entry name" value="ADH DEHYDROGENASE [UBIQUINONE] 1 ALPHA SUBCOMPLEX ASSEMBLY FACTOR 2"/>
    <property type="match status" value="1"/>
</dbReference>
<dbReference type="RefSeq" id="XP_049179020.1">
    <property type="nucleotide sequence ID" value="XM_049325238.1"/>
</dbReference>
<keyword evidence="3" id="KW-1185">Reference proteome</keyword>
<dbReference type="GO" id="GO:0005739">
    <property type="term" value="C:mitochondrion"/>
    <property type="evidence" value="ECO:0007669"/>
    <property type="project" value="TreeGrafter"/>
</dbReference>
<dbReference type="AlphaFoldDB" id="A0AAI9SUI3"/>
<feature type="region of interest" description="Disordered" evidence="1">
    <location>
        <begin position="83"/>
        <end position="131"/>
    </location>
</feature>
<evidence type="ECO:0000256" key="1">
    <source>
        <dbReference type="SAM" id="MobiDB-lite"/>
    </source>
</evidence>
<dbReference type="GO" id="GO:0032981">
    <property type="term" value="P:mitochondrial respiratory chain complex I assembly"/>
    <property type="evidence" value="ECO:0007669"/>
    <property type="project" value="TreeGrafter"/>
</dbReference>
<reference evidence="2" key="1">
    <citation type="journal article" date="2022" name="DNA Res.">
        <title>Genome analysis of five recently described species of the CUG-Ser clade uncovers Candida theae as a new hybrid lineage with pathogenic potential in the Candida parapsilosis species complex.</title>
        <authorList>
            <person name="Mixao V."/>
            <person name="Del Olmo V."/>
            <person name="Hegedusova E."/>
            <person name="Saus E."/>
            <person name="Pryszcz L."/>
            <person name="Cillingova A."/>
            <person name="Nosek J."/>
            <person name="Gabaldon T."/>
        </authorList>
    </citation>
    <scope>NUCLEOTIDE SEQUENCE</scope>
    <source>
        <strain evidence="2">CBS 10844</strain>
    </source>
</reference>